<proteinExistence type="predicted"/>
<dbReference type="AlphaFoldDB" id="A0A085ZN26"/>
<feature type="transmembrane region" description="Helical" evidence="1">
    <location>
        <begin position="12"/>
        <end position="28"/>
    </location>
</feature>
<organism evidence="2 3">
    <name type="scientific">Flavobacterium reichenbachii</name>
    <dbReference type="NCBI Taxonomy" id="362418"/>
    <lineage>
        <taxon>Bacteria</taxon>
        <taxon>Pseudomonadati</taxon>
        <taxon>Bacteroidota</taxon>
        <taxon>Flavobacteriia</taxon>
        <taxon>Flavobacteriales</taxon>
        <taxon>Flavobacteriaceae</taxon>
        <taxon>Flavobacterium</taxon>
    </lineage>
</organism>
<dbReference type="OrthoDB" id="1357929at2"/>
<sequence>MQEKNQTKRIMQLTIVGGLFLFILYRSYHADNIFAVFFYSILSVLEIFLLSNVIPEDCNNFKKNRKIQTLIPTFLAFIIIFLNLGLYLYYENLQNSKTYIQANGNGLHIDLKEDGKYIIRSGSWGGRISYYGNYKTEYGIIHLDKNKFGKINISGAFKQGKIYIDKEKSTKNVLFETERNKIIEHTNYFYFLETK</sequence>
<protein>
    <submittedName>
        <fullName evidence="2">Uncharacterized protein</fullName>
    </submittedName>
</protein>
<evidence type="ECO:0000256" key="1">
    <source>
        <dbReference type="SAM" id="Phobius"/>
    </source>
</evidence>
<dbReference type="STRING" id="362418.IW19_10035"/>
<evidence type="ECO:0000313" key="2">
    <source>
        <dbReference type="EMBL" id="KFF05840.1"/>
    </source>
</evidence>
<feature type="transmembrane region" description="Helical" evidence="1">
    <location>
        <begin position="34"/>
        <end position="55"/>
    </location>
</feature>
<reference evidence="2 3" key="1">
    <citation type="submission" date="2014-07" db="EMBL/GenBank/DDBJ databases">
        <title>Genome of Flavobacterium reichenbachii LMG 25512.</title>
        <authorList>
            <person name="Stropko S.J."/>
            <person name="Pipes S.E."/>
            <person name="Newman J.D."/>
        </authorList>
    </citation>
    <scope>NUCLEOTIDE SEQUENCE [LARGE SCALE GENOMIC DNA]</scope>
    <source>
        <strain evidence="2 3">LMG 25512</strain>
    </source>
</reference>
<name>A0A085ZN26_9FLAO</name>
<evidence type="ECO:0000313" key="3">
    <source>
        <dbReference type="Proteomes" id="UP000028715"/>
    </source>
</evidence>
<keyword evidence="1" id="KW-0472">Membrane</keyword>
<dbReference type="Proteomes" id="UP000028715">
    <property type="component" value="Unassembled WGS sequence"/>
</dbReference>
<dbReference type="RefSeq" id="WP_035683606.1">
    <property type="nucleotide sequence ID" value="NZ_JPRL01000001.1"/>
</dbReference>
<feature type="transmembrane region" description="Helical" evidence="1">
    <location>
        <begin position="67"/>
        <end position="90"/>
    </location>
</feature>
<accession>A0A085ZN26</accession>
<keyword evidence="1" id="KW-0812">Transmembrane</keyword>
<gene>
    <name evidence="2" type="ORF">IW19_10035</name>
</gene>
<comment type="caution">
    <text evidence="2">The sequence shown here is derived from an EMBL/GenBank/DDBJ whole genome shotgun (WGS) entry which is preliminary data.</text>
</comment>
<keyword evidence="1" id="KW-1133">Transmembrane helix</keyword>
<keyword evidence="3" id="KW-1185">Reference proteome</keyword>
<dbReference type="EMBL" id="JPRL01000001">
    <property type="protein sequence ID" value="KFF05840.1"/>
    <property type="molecule type" value="Genomic_DNA"/>
</dbReference>
<dbReference type="eggNOG" id="ENOG5033U64">
    <property type="taxonomic scope" value="Bacteria"/>
</dbReference>